<feature type="domain" description="Response regulatory" evidence="2">
    <location>
        <begin position="7"/>
        <end position="128"/>
    </location>
</feature>
<proteinExistence type="predicted"/>
<dbReference type="PROSITE" id="PS50110">
    <property type="entry name" value="RESPONSE_REGULATORY"/>
    <property type="match status" value="1"/>
</dbReference>
<keyword evidence="4" id="KW-1185">Reference proteome</keyword>
<feature type="modified residue" description="4-aspartylphosphate" evidence="1">
    <location>
        <position position="61"/>
    </location>
</feature>
<evidence type="ECO:0000259" key="2">
    <source>
        <dbReference type="PROSITE" id="PS50110"/>
    </source>
</evidence>
<dbReference type="InterPro" id="IPR011006">
    <property type="entry name" value="CheY-like_superfamily"/>
</dbReference>
<sequence>MENQDFEVLVIDDDQPTYDLLVRIGNELFPQAHFVWQASYDQTVRYLDDQSTIPPHIVLLDIDLRQAVDGLDLLPQLRTRFKGKTPVVMLSVSDSNDKINRAYERGAIAFTRKPDDLQGWRNYMTLLKAYWYETTLLPRSTPPPTHLLNYL</sequence>
<name>A0A327WLI1_LARAB</name>
<dbReference type="SMART" id="SM00448">
    <property type="entry name" value="REC"/>
    <property type="match status" value="1"/>
</dbReference>
<dbReference type="RefSeq" id="WP_111631126.1">
    <property type="nucleotide sequence ID" value="NZ_QLMC01000008.1"/>
</dbReference>
<dbReference type="GO" id="GO:0000160">
    <property type="term" value="P:phosphorelay signal transduction system"/>
    <property type="evidence" value="ECO:0007669"/>
    <property type="project" value="InterPro"/>
</dbReference>
<keyword evidence="1" id="KW-0597">Phosphoprotein</keyword>
<dbReference type="Proteomes" id="UP000248790">
    <property type="component" value="Unassembled WGS sequence"/>
</dbReference>
<dbReference type="EMBL" id="QLMC01000008">
    <property type="protein sequence ID" value="RAJ92145.1"/>
    <property type="molecule type" value="Genomic_DNA"/>
</dbReference>
<evidence type="ECO:0000256" key="1">
    <source>
        <dbReference type="PROSITE-ProRule" id="PRU00169"/>
    </source>
</evidence>
<reference evidence="3 4" key="1">
    <citation type="submission" date="2018-06" db="EMBL/GenBank/DDBJ databases">
        <title>Genomic Encyclopedia of Archaeal and Bacterial Type Strains, Phase II (KMG-II): from individual species to whole genera.</title>
        <authorList>
            <person name="Goeker M."/>
        </authorList>
    </citation>
    <scope>NUCLEOTIDE SEQUENCE [LARGE SCALE GENOMIC DNA]</scope>
    <source>
        <strain evidence="3 4">DSM 21851</strain>
    </source>
</reference>
<accession>A0A327WLI1</accession>
<evidence type="ECO:0000313" key="3">
    <source>
        <dbReference type="EMBL" id="RAJ92145.1"/>
    </source>
</evidence>
<dbReference type="Pfam" id="PF00072">
    <property type="entry name" value="Response_reg"/>
    <property type="match status" value="1"/>
</dbReference>
<evidence type="ECO:0000313" key="4">
    <source>
        <dbReference type="Proteomes" id="UP000248790"/>
    </source>
</evidence>
<dbReference type="Gene3D" id="3.40.50.2300">
    <property type="match status" value="1"/>
</dbReference>
<dbReference type="InterPro" id="IPR001789">
    <property type="entry name" value="Sig_transdc_resp-reg_receiver"/>
</dbReference>
<dbReference type="OrthoDB" id="963430at2"/>
<dbReference type="SUPFAM" id="SSF52172">
    <property type="entry name" value="CheY-like"/>
    <property type="match status" value="1"/>
</dbReference>
<gene>
    <name evidence="3" type="ORF">LX87_05109</name>
</gene>
<dbReference type="AlphaFoldDB" id="A0A327WLI1"/>
<comment type="caution">
    <text evidence="3">The sequence shown here is derived from an EMBL/GenBank/DDBJ whole genome shotgun (WGS) entry which is preliminary data.</text>
</comment>
<organism evidence="3 4">
    <name type="scientific">Larkinella arboricola</name>
    <dbReference type="NCBI Taxonomy" id="643671"/>
    <lineage>
        <taxon>Bacteria</taxon>
        <taxon>Pseudomonadati</taxon>
        <taxon>Bacteroidota</taxon>
        <taxon>Cytophagia</taxon>
        <taxon>Cytophagales</taxon>
        <taxon>Spirosomataceae</taxon>
        <taxon>Larkinella</taxon>
    </lineage>
</organism>
<protein>
    <submittedName>
        <fullName evidence="3">Response regulator receiver domain-containing protein</fullName>
    </submittedName>
</protein>